<feature type="domain" description="PPIase FKBP-type" evidence="5">
    <location>
        <begin position="117"/>
        <end position="221"/>
    </location>
</feature>
<dbReference type="InterPro" id="IPR028974">
    <property type="entry name" value="TSP_type-3_rpt"/>
</dbReference>
<dbReference type="InterPro" id="IPR046357">
    <property type="entry name" value="PPIase_dom_sf"/>
</dbReference>
<sequence>MNKFKYYFVLLLAGLAIVSCNKNDDDNVVVVPLRDYAEQYKADNDSIEKFLKTNYIVVDKTTFDVKIEKIPAGGTQVSIWDQKEYPLQIRPVYNHDVNYKVYYLSLNKGIGDAPCNFDEVTVSYTGSFLNGTQFDSSYGLARNFNLNIYVAGPVIDGWGEIMPQFKVGIRNPTGDDGTFSYKDYGAGVMFLPSGLGYYGNPPEGIPAYSPLVFSFKLLALKRSDLEYSSSSQATVGDGVPSYLEDINGDGYLYDQRDTDRYPNLPKELIDDTDGDGIPDFMDFDDDGDGYTTRFEISKPSDQIGWGTLNGEPFNYGISLYYPYNPVVDNPDTPNVDETEIWAIPRRPTGALTDPTKPESITNPRKFVPEDYTAPGRLRIHLDKTYPYQKN</sequence>
<evidence type="ECO:0000256" key="1">
    <source>
        <dbReference type="ARBA" id="ARBA00000971"/>
    </source>
</evidence>
<evidence type="ECO:0000256" key="3">
    <source>
        <dbReference type="ARBA" id="ARBA00023110"/>
    </source>
</evidence>
<evidence type="ECO:0000259" key="5">
    <source>
        <dbReference type="PROSITE" id="PS50059"/>
    </source>
</evidence>
<dbReference type="SUPFAM" id="SSF54534">
    <property type="entry name" value="FKBP-like"/>
    <property type="match status" value="1"/>
</dbReference>
<comment type="catalytic activity">
    <reaction evidence="1 4">
        <text>[protein]-peptidylproline (omega=180) = [protein]-peptidylproline (omega=0)</text>
        <dbReference type="Rhea" id="RHEA:16237"/>
        <dbReference type="Rhea" id="RHEA-COMP:10747"/>
        <dbReference type="Rhea" id="RHEA-COMP:10748"/>
        <dbReference type="ChEBI" id="CHEBI:83833"/>
        <dbReference type="ChEBI" id="CHEBI:83834"/>
        <dbReference type="EC" id="5.2.1.8"/>
    </reaction>
</comment>
<dbReference type="Pfam" id="PF00254">
    <property type="entry name" value="FKBP_C"/>
    <property type="match status" value="1"/>
</dbReference>
<dbReference type="InterPro" id="IPR001179">
    <property type="entry name" value="PPIase_FKBP_dom"/>
</dbReference>
<accession>A0ABP7FI64</accession>
<evidence type="ECO:0000313" key="7">
    <source>
        <dbReference type="Proteomes" id="UP001501367"/>
    </source>
</evidence>
<evidence type="ECO:0000256" key="2">
    <source>
        <dbReference type="ARBA" id="ARBA00013194"/>
    </source>
</evidence>
<dbReference type="PROSITE" id="PS51257">
    <property type="entry name" value="PROKAR_LIPOPROTEIN"/>
    <property type="match status" value="1"/>
</dbReference>
<proteinExistence type="predicted"/>
<gene>
    <name evidence="6" type="ORF">GCM10022422_21790</name>
</gene>
<keyword evidence="7" id="KW-1185">Reference proteome</keyword>
<evidence type="ECO:0000313" key="6">
    <source>
        <dbReference type="EMBL" id="GAA3738038.1"/>
    </source>
</evidence>
<comment type="caution">
    <text evidence="6">The sequence shown here is derived from an EMBL/GenBank/DDBJ whole genome shotgun (WGS) entry which is preliminary data.</text>
</comment>
<dbReference type="RefSeq" id="WP_278020605.1">
    <property type="nucleotide sequence ID" value="NZ_BAABDT010000003.1"/>
</dbReference>
<dbReference type="Gene3D" id="3.10.50.40">
    <property type="match status" value="1"/>
</dbReference>
<dbReference type="EC" id="5.2.1.8" evidence="2 4"/>
<keyword evidence="4 6" id="KW-0413">Isomerase</keyword>
<organism evidence="6 7">
    <name type="scientific">Flavobacterium ginsengisoli</name>
    <dbReference type="NCBI Taxonomy" id="871694"/>
    <lineage>
        <taxon>Bacteria</taxon>
        <taxon>Pseudomonadati</taxon>
        <taxon>Bacteroidota</taxon>
        <taxon>Flavobacteriia</taxon>
        <taxon>Flavobacteriales</taxon>
        <taxon>Flavobacteriaceae</taxon>
        <taxon>Flavobacterium</taxon>
    </lineage>
</organism>
<name>A0ABP7FI64_9FLAO</name>
<evidence type="ECO:0000256" key="4">
    <source>
        <dbReference type="PROSITE-ProRule" id="PRU00277"/>
    </source>
</evidence>
<dbReference type="SUPFAM" id="SSF103647">
    <property type="entry name" value="TSP type-3 repeat"/>
    <property type="match status" value="1"/>
</dbReference>
<dbReference type="EMBL" id="BAABDT010000003">
    <property type="protein sequence ID" value="GAA3738038.1"/>
    <property type="molecule type" value="Genomic_DNA"/>
</dbReference>
<dbReference type="PROSITE" id="PS50059">
    <property type="entry name" value="FKBP_PPIASE"/>
    <property type="match status" value="1"/>
</dbReference>
<dbReference type="Proteomes" id="UP001501367">
    <property type="component" value="Unassembled WGS sequence"/>
</dbReference>
<dbReference type="GO" id="GO:0016853">
    <property type="term" value="F:isomerase activity"/>
    <property type="evidence" value="ECO:0007669"/>
    <property type="project" value="UniProtKB-KW"/>
</dbReference>
<reference evidence="7" key="1">
    <citation type="journal article" date="2019" name="Int. J. Syst. Evol. Microbiol.">
        <title>The Global Catalogue of Microorganisms (GCM) 10K type strain sequencing project: providing services to taxonomists for standard genome sequencing and annotation.</title>
        <authorList>
            <consortium name="The Broad Institute Genomics Platform"/>
            <consortium name="The Broad Institute Genome Sequencing Center for Infectious Disease"/>
            <person name="Wu L."/>
            <person name="Ma J."/>
        </authorList>
    </citation>
    <scope>NUCLEOTIDE SEQUENCE [LARGE SCALE GENOMIC DNA]</scope>
    <source>
        <strain evidence="7">JCM 17336</strain>
    </source>
</reference>
<protein>
    <recommendedName>
        <fullName evidence="2 4">peptidylprolyl isomerase</fullName>
        <ecNumber evidence="2 4">5.2.1.8</ecNumber>
    </recommendedName>
</protein>
<dbReference type="Gene3D" id="4.10.1080.10">
    <property type="entry name" value="TSP type-3 repeat"/>
    <property type="match status" value="1"/>
</dbReference>
<keyword evidence="3 4" id="KW-0697">Rotamase</keyword>